<dbReference type="InterPro" id="IPR000868">
    <property type="entry name" value="Isochorismatase-like_dom"/>
</dbReference>
<sequence length="217" mass="23452">MAIMDLDHTTDILGIVDVQPTFMPGGELPVAEGDAVVPVINRLLAGPFRHAFATQDWHPPGHSSFASSHPGRQPFETVRMPYGPQTLWPDHGIQGSPGAALHPGLAQARIELIIRKGFDPEIDSYSTFFENDRTTSTGLHGWLQARGVRRIFLTGLATDYCVAWSAEDAVRLGYRVTVIEDACRGIGLPAEGGTTIDAARRRLAGMGVEFTASSAFV</sequence>
<dbReference type="EMBL" id="SKBM01000016">
    <property type="protein sequence ID" value="TCZ58540.1"/>
    <property type="molecule type" value="Genomic_DNA"/>
</dbReference>
<keyword evidence="4 10" id="KW-0378">Hydrolase</keyword>
<feature type="domain" description="Isochorismatase-like" evidence="9">
    <location>
        <begin position="15"/>
        <end position="186"/>
    </location>
</feature>
<dbReference type="EC" id="3.5.1.19" evidence="6"/>
<dbReference type="NCBIfam" id="NF008623">
    <property type="entry name" value="PRK11609.1"/>
    <property type="match status" value="1"/>
</dbReference>
<dbReference type="RefSeq" id="WP_132291661.1">
    <property type="nucleotide sequence ID" value="NZ_SKBM01000016.1"/>
</dbReference>
<organism evidence="10 11">
    <name type="scientific">Roseicella aquatilis</name>
    <dbReference type="NCBI Taxonomy" id="2527868"/>
    <lineage>
        <taxon>Bacteria</taxon>
        <taxon>Pseudomonadati</taxon>
        <taxon>Pseudomonadota</taxon>
        <taxon>Alphaproteobacteria</taxon>
        <taxon>Acetobacterales</taxon>
        <taxon>Roseomonadaceae</taxon>
        <taxon>Roseicella</taxon>
    </lineage>
</organism>
<dbReference type="FunFam" id="3.40.50.850:FF:000006">
    <property type="entry name" value="Bifunctional pyrazinamidase/nicotinamidase"/>
    <property type="match status" value="1"/>
</dbReference>
<proteinExistence type="inferred from homology"/>
<accession>A0A4R4DGN4</accession>
<dbReference type="CDD" id="cd01011">
    <property type="entry name" value="nicotinamidase"/>
    <property type="match status" value="1"/>
</dbReference>
<keyword evidence="3" id="KW-0479">Metal-binding</keyword>
<gene>
    <name evidence="10" type="primary">pncA</name>
    <name evidence="10" type="ORF">EXY23_16485</name>
</gene>
<dbReference type="SUPFAM" id="SSF52499">
    <property type="entry name" value="Isochorismatase-like hydrolases"/>
    <property type="match status" value="1"/>
</dbReference>
<dbReference type="Gene3D" id="3.40.50.850">
    <property type="entry name" value="Isochorismatase-like"/>
    <property type="match status" value="1"/>
</dbReference>
<comment type="pathway">
    <text evidence="5">Cofactor biosynthesis; nicotinate biosynthesis; nicotinate from nicotinamide: step 1/1.</text>
</comment>
<keyword evidence="11" id="KW-1185">Reference proteome</keyword>
<comment type="similarity">
    <text evidence="1">Belongs to the isochorismatase family.</text>
</comment>
<evidence type="ECO:0000256" key="3">
    <source>
        <dbReference type="ARBA" id="ARBA00022723"/>
    </source>
</evidence>
<keyword evidence="2" id="KW-0662">Pyridine nucleotide biosynthesis</keyword>
<evidence type="ECO:0000313" key="11">
    <source>
        <dbReference type="Proteomes" id="UP000295023"/>
    </source>
</evidence>
<dbReference type="GO" id="GO:0008936">
    <property type="term" value="F:nicotinamidase activity"/>
    <property type="evidence" value="ECO:0007669"/>
    <property type="project" value="UniProtKB-EC"/>
</dbReference>
<evidence type="ECO:0000313" key="10">
    <source>
        <dbReference type="EMBL" id="TCZ58540.1"/>
    </source>
</evidence>
<dbReference type="GO" id="GO:0046872">
    <property type="term" value="F:metal ion binding"/>
    <property type="evidence" value="ECO:0007669"/>
    <property type="project" value="UniProtKB-KW"/>
</dbReference>
<evidence type="ECO:0000256" key="7">
    <source>
        <dbReference type="ARBA" id="ARBA00043224"/>
    </source>
</evidence>
<dbReference type="Pfam" id="PF00857">
    <property type="entry name" value="Isochorismatase"/>
    <property type="match status" value="1"/>
</dbReference>
<dbReference type="OrthoDB" id="9791276at2"/>
<dbReference type="PANTHER" id="PTHR11080">
    <property type="entry name" value="PYRAZINAMIDASE/NICOTINAMIDASE"/>
    <property type="match status" value="1"/>
</dbReference>
<name>A0A4R4DGN4_9PROT</name>
<dbReference type="AlphaFoldDB" id="A0A4R4DGN4"/>
<evidence type="ECO:0000256" key="2">
    <source>
        <dbReference type="ARBA" id="ARBA00022642"/>
    </source>
</evidence>
<dbReference type="InterPro" id="IPR052347">
    <property type="entry name" value="Isochorismatase_Nicotinamidase"/>
</dbReference>
<evidence type="ECO:0000256" key="6">
    <source>
        <dbReference type="ARBA" id="ARBA00039017"/>
    </source>
</evidence>
<evidence type="ECO:0000256" key="4">
    <source>
        <dbReference type="ARBA" id="ARBA00022801"/>
    </source>
</evidence>
<dbReference type="GO" id="GO:0019363">
    <property type="term" value="P:pyridine nucleotide biosynthetic process"/>
    <property type="evidence" value="ECO:0007669"/>
    <property type="project" value="UniProtKB-KW"/>
</dbReference>
<evidence type="ECO:0000256" key="5">
    <source>
        <dbReference type="ARBA" id="ARBA00037900"/>
    </source>
</evidence>
<dbReference type="Proteomes" id="UP000295023">
    <property type="component" value="Unassembled WGS sequence"/>
</dbReference>
<protein>
    <recommendedName>
        <fullName evidence="8">Nicotinamidase</fullName>
        <ecNumber evidence="6">3.5.1.19</ecNumber>
    </recommendedName>
    <alternativeName>
        <fullName evidence="7">Nicotinamide deamidase</fullName>
    </alternativeName>
</protein>
<dbReference type="InterPro" id="IPR036380">
    <property type="entry name" value="Isochorismatase-like_sf"/>
</dbReference>
<evidence type="ECO:0000256" key="1">
    <source>
        <dbReference type="ARBA" id="ARBA00006336"/>
    </source>
</evidence>
<comment type="caution">
    <text evidence="10">The sequence shown here is derived from an EMBL/GenBank/DDBJ whole genome shotgun (WGS) entry which is preliminary data.</text>
</comment>
<evidence type="ECO:0000256" key="8">
    <source>
        <dbReference type="ARBA" id="ARBA00072277"/>
    </source>
</evidence>
<evidence type="ECO:0000259" key="9">
    <source>
        <dbReference type="Pfam" id="PF00857"/>
    </source>
</evidence>
<dbReference type="PANTHER" id="PTHR11080:SF2">
    <property type="entry name" value="LD05707P"/>
    <property type="match status" value="1"/>
</dbReference>
<reference evidence="10 11" key="1">
    <citation type="submission" date="2019-03" db="EMBL/GenBank/DDBJ databases">
        <title>Paracraurococcus aquatilis NE82 genome sequence.</title>
        <authorList>
            <person name="Zhao Y."/>
            <person name="Du Z."/>
        </authorList>
    </citation>
    <scope>NUCLEOTIDE SEQUENCE [LARGE SCALE GENOMIC DNA]</scope>
    <source>
        <strain evidence="10 11">NE82</strain>
    </source>
</reference>